<dbReference type="InterPro" id="IPR000933">
    <property type="entry name" value="Glyco_hydro_29"/>
</dbReference>
<proteinExistence type="inferred from homology"/>
<dbReference type="GO" id="GO:0004560">
    <property type="term" value="F:alpha-L-fucosidase activity"/>
    <property type="evidence" value="ECO:0007669"/>
    <property type="project" value="InterPro"/>
</dbReference>
<dbReference type="AlphaFoldDB" id="A0A0R2ES21"/>
<comment type="caution">
    <text evidence="8">The sequence shown here is derived from an EMBL/GenBank/DDBJ whole genome shotgun (WGS) entry which is preliminary data.</text>
</comment>
<dbReference type="STRING" id="1423730.FC75_GL000195"/>
<dbReference type="Gene3D" id="3.20.20.80">
    <property type="entry name" value="Glycosidases"/>
    <property type="match status" value="1"/>
</dbReference>
<evidence type="ECO:0000259" key="7">
    <source>
        <dbReference type="Pfam" id="PF01120"/>
    </source>
</evidence>
<evidence type="ECO:0000313" key="9">
    <source>
        <dbReference type="Proteomes" id="UP000050865"/>
    </source>
</evidence>
<keyword evidence="4" id="KW-0732">Signal</keyword>
<dbReference type="GO" id="GO:0005764">
    <property type="term" value="C:lysosome"/>
    <property type="evidence" value="ECO:0007669"/>
    <property type="project" value="TreeGrafter"/>
</dbReference>
<evidence type="ECO:0000256" key="4">
    <source>
        <dbReference type="ARBA" id="ARBA00022729"/>
    </source>
</evidence>
<dbReference type="InterPro" id="IPR057739">
    <property type="entry name" value="Glyco_hydro_29_N"/>
</dbReference>
<dbReference type="EC" id="3.2.1.51" evidence="3"/>
<feature type="domain" description="Glycoside hydrolase family 29 N-terminal" evidence="7">
    <location>
        <begin position="5"/>
        <end position="369"/>
    </location>
</feature>
<keyword evidence="9" id="KW-1185">Reference proteome</keyword>
<dbReference type="RefSeq" id="WP_162261114.1">
    <property type="nucleotide sequence ID" value="NZ_AYZJ01000077.1"/>
</dbReference>
<dbReference type="Proteomes" id="UP000050865">
    <property type="component" value="Unassembled WGS sequence"/>
</dbReference>
<evidence type="ECO:0000313" key="8">
    <source>
        <dbReference type="EMBL" id="KRN19097.1"/>
    </source>
</evidence>
<dbReference type="InterPro" id="IPR017853">
    <property type="entry name" value="GH"/>
</dbReference>
<dbReference type="PANTHER" id="PTHR10030:SF37">
    <property type="entry name" value="ALPHA-L-FUCOSIDASE-RELATED"/>
    <property type="match status" value="1"/>
</dbReference>
<reference evidence="8 9" key="1">
    <citation type="journal article" date="2015" name="Genome Announc.">
        <title>Expanding the biotechnology potential of lactobacilli through comparative genomics of 213 strains and associated genera.</title>
        <authorList>
            <person name="Sun Z."/>
            <person name="Harris H.M."/>
            <person name="McCann A."/>
            <person name="Guo C."/>
            <person name="Argimon S."/>
            <person name="Zhang W."/>
            <person name="Yang X."/>
            <person name="Jeffery I.B."/>
            <person name="Cooney J.C."/>
            <person name="Kagawa T.F."/>
            <person name="Liu W."/>
            <person name="Song Y."/>
            <person name="Salvetti E."/>
            <person name="Wrobel A."/>
            <person name="Rasinkangas P."/>
            <person name="Parkhill J."/>
            <person name="Rea M.C."/>
            <person name="O'Sullivan O."/>
            <person name="Ritari J."/>
            <person name="Douillard F.P."/>
            <person name="Paul Ross R."/>
            <person name="Yang R."/>
            <person name="Briner A.E."/>
            <person name="Felis G.E."/>
            <person name="de Vos W.M."/>
            <person name="Barrangou R."/>
            <person name="Klaenhammer T.R."/>
            <person name="Caufield P.W."/>
            <person name="Cui Y."/>
            <person name="Zhang H."/>
            <person name="O'Toole P.W."/>
        </authorList>
    </citation>
    <scope>NUCLEOTIDE SEQUENCE [LARGE SCALE GENOMIC DNA]</scope>
    <source>
        <strain evidence="8 9">DSM 22697</strain>
    </source>
</reference>
<evidence type="ECO:0000256" key="3">
    <source>
        <dbReference type="ARBA" id="ARBA00012662"/>
    </source>
</evidence>
<name>A0A0R2ES21_9LACO</name>
<gene>
    <name evidence="8" type="ORF">FC75_GL000195</name>
</gene>
<keyword evidence="6" id="KW-0326">Glycosidase</keyword>
<dbReference type="Pfam" id="PF01120">
    <property type="entry name" value="Alpha_L_fucos"/>
    <property type="match status" value="1"/>
</dbReference>
<dbReference type="InterPro" id="IPR016286">
    <property type="entry name" value="FUC_metazoa-typ"/>
</dbReference>
<comment type="function">
    <text evidence="1">Alpha-L-fucosidase is responsible for hydrolyzing the alpha-1,6-linked fucose joined to the reducing-end N-acetylglucosamine of the carbohydrate moieties of glycoproteins.</text>
</comment>
<dbReference type="SUPFAM" id="SSF51445">
    <property type="entry name" value="(Trans)glycosidases"/>
    <property type="match status" value="1"/>
</dbReference>
<protein>
    <recommendedName>
        <fullName evidence="3">alpha-L-fucosidase</fullName>
        <ecNumber evidence="3">3.2.1.51</ecNumber>
    </recommendedName>
</protein>
<dbReference type="PATRIC" id="fig|1423730.4.peg.207"/>
<dbReference type="GO" id="GO:0016139">
    <property type="term" value="P:glycoside catabolic process"/>
    <property type="evidence" value="ECO:0007669"/>
    <property type="project" value="TreeGrafter"/>
</dbReference>
<dbReference type="GO" id="GO:0006004">
    <property type="term" value="P:fucose metabolic process"/>
    <property type="evidence" value="ECO:0007669"/>
    <property type="project" value="InterPro"/>
</dbReference>
<dbReference type="EMBL" id="AYZJ01000077">
    <property type="protein sequence ID" value="KRN19097.1"/>
    <property type="molecule type" value="Genomic_DNA"/>
</dbReference>
<organism evidence="8 9">
    <name type="scientific">Lacticaseibacillus camelliae DSM 22697 = JCM 13995</name>
    <dbReference type="NCBI Taxonomy" id="1423730"/>
    <lineage>
        <taxon>Bacteria</taxon>
        <taxon>Bacillati</taxon>
        <taxon>Bacillota</taxon>
        <taxon>Bacilli</taxon>
        <taxon>Lactobacillales</taxon>
        <taxon>Lactobacillaceae</taxon>
        <taxon>Lacticaseibacillus</taxon>
    </lineage>
</organism>
<evidence type="ECO:0000256" key="6">
    <source>
        <dbReference type="ARBA" id="ARBA00023295"/>
    </source>
</evidence>
<evidence type="ECO:0000256" key="5">
    <source>
        <dbReference type="ARBA" id="ARBA00022801"/>
    </source>
</evidence>
<evidence type="ECO:0000256" key="2">
    <source>
        <dbReference type="ARBA" id="ARBA00007951"/>
    </source>
</evidence>
<keyword evidence="5" id="KW-0378">Hydrolase</keyword>
<evidence type="ECO:0000256" key="1">
    <source>
        <dbReference type="ARBA" id="ARBA00004071"/>
    </source>
</evidence>
<accession>A0A0R2ES21</accession>
<comment type="similarity">
    <text evidence="2">Belongs to the glycosyl hydrolase 29 family.</text>
</comment>
<dbReference type="SMART" id="SM00812">
    <property type="entry name" value="Alpha_L_fucos"/>
    <property type="match status" value="1"/>
</dbReference>
<dbReference type="PANTHER" id="PTHR10030">
    <property type="entry name" value="ALPHA-L-FUCOSIDASE"/>
    <property type="match status" value="1"/>
</dbReference>
<sequence length="373" mass="42953">MSAVNIHRHQAPAWFEAADFGIFIHWGLYSVPAFAPAPVTGPGKHPTLYEQFKHQPYAEWYGNSMLFPTGPTGQYHRAHYGNAPYSDFAATFREKARNVDVEAWADAFAAAHAKYVVVVTKHHDGFVMYDTQVENPRRPGYHLDFDFVGQLAKAVRARGMRFGVYYSSLLDWTFKHDRIQSAATLLLGSDHSKQYRDYVWAQWHELIDRYHPDILWSDIGYPEDARLPQLFRDYYAAVPEGMVDDRWSDYPSWMRHKALYPLFNAGGAYVNWRQEKTNKTAAPQYYDYRTLEYHTVWTGAPDYYEITRGMDYSFGYNRAARPSDFITAKQVREMIAAARPQRGRLLLNVGPKADGTLPAPQTKVLRDLASKAL</sequence>
<dbReference type="PIRSF" id="PIRSF001092">
    <property type="entry name" value="Alpha-L-fucosidase"/>
    <property type="match status" value="1"/>
</dbReference>